<keyword evidence="2" id="KW-1185">Reference proteome</keyword>
<dbReference type="STRING" id="592026.GCWU0000282_001812"/>
<evidence type="ECO:0000313" key="1">
    <source>
        <dbReference type="EMBL" id="ESL02941.1"/>
    </source>
</evidence>
<protein>
    <submittedName>
        <fullName evidence="1">Uncharacterized protein</fullName>
    </submittedName>
</protein>
<proteinExistence type="predicted"/>
<dbReference type="Proteomes" id="UP000018227">
    <property type="component" value="Unassembled WGS sequence"/>
</dbReference>
<dbReference type="HOGENOM" id="CLU_2354621_0_0_9"/>
<evidence type="ECO:0000313" key="2">
    <source>
        <dbReference type="Proteomes" id="UP000018227"/>
    </source>
</evidence>
<sequence>MIIIGETLITEGLMKSDMIRGKVISSLKKGKFSPIGAFGIFEPQNPSNLYEIISLNELRKLPYRKGHYKMIGLTGSRLEAIMLVAKLWMKKEKQKE</sequence>
<comment type="caution">
    <text evidence="1">The sequence shown here is derived from an EMBL/GenBank/DDBJ whole genome shotgun (WGS) entry which is preliminary data.</text>
</comment>
<dbReference type="AlphaFoldDB" id="V2Y5G8"/>
<name>V2Y5G8_9FIRM</name>
<dbReference type="RefSeq" id="WP_023354683.1">
    <property type="nucleotide sequence ID" value="NZ_KI535368.1"/>
</dbReference>
<reference evidence="1 2" key="1">
    <citation type="submission" date="2013-06" db="EMBL/GenBank/DDBJ databases">
        <authorList>
            <person name="Weinstock G."/>
            <person name="Sodergren E."/>
            <person name="Clifton S."/>
            <person name="Fulton L."/>
            <person name="Fulton B."/>
            <person name="Courtney L."/>
            <person name="Fronick C."/>
            <person name="Harrison M."/>
            <person name="Strong C."/>
            <person name="Farmer C."/>
            <person name="Delahaunty K."/>
            <person name="Markovic C."/>
            <person name="Hall O."/>
            <person name="Minx P."/>
            <person name="Tomlinson C."/>
            <person name="Mitreva M."/>
            <person name="Nelson J."/>
            <person name="Hou S."/>
            <person name="Wollam A."/>
            <person name="Pepin K.H."/>
            <person name="Johnson M."/>
            <person name="Bhonagiri V."/>
            <person name="Nash W.E."/>
            <person name="Warren W."/>
            <person name="Chinwalla A."/>
            <person name="Mardis E.R."/>
            <person name="Wilson R.K."/>
        </authorList>
    </citation>
    <scope>NUCLEOTIDE SEQUENCE [LARGE SCALE GENOMIC DNA]</scope>
    <source>
        <strain evidence="1 2">ATCC 51271</strain>
    </source>
</reference>
<dbReference type="EMBL" id="ACIL03000013">
    <property type="protein sequence ID" value="ESL02941.1"/>
    <property type="molecule type" value="Genomic_DNA"/>
</dbReference>
<organism evidence="1 2">
    <name type="scientific">Catonella morbi ATCC 51271</name>
    <dbReference type="NCBI Taxonomy" id="592026"/>
    <lineage>
        <taxon>Bacteria</taxon>
        <taxon>Bacillati</taxon>
        <taxon>Bacillota</taxon>
        <taxon>Clostridia</taxon>
        <taxon>Lachnospirales</taxon>
        <taxon>Lachnospiraceae</taxon>
        <taxon>Catonella</taxon>
    </lineage>
</organism>
<gene>
    <name evidence="1" type="ORF">GCWU0000282_001812</name>
</gene>
<accession>V2Y5G8</accession>